<proteinExistence type="predicted"/>
<accession>Q6CKD1</accession>
<dbReference type="STRING" id="284590.Q6CKD1"/>
<dbReference type="FunCoup" id="Q6CKD1">
    <property type="interactions" value="46"/>
</dbReference>
<dbReference type="Gene3D" id="3.30.450.30">
    <property type="entry name" value="Dynein light chain 2a, cytoplasmic"/>
    <property type="match status" value="1"/>
</dbReference>
<name>Q6CKD1_KLULA</name>
<keyword evidence="2" id="KW-1185">Reference proteome</keyword>
<dbReference type="GO" id="GO:0007165">
    <property type="term" value="P:signal transduction"/>
    <property type="evidence" value="ECO:0007669"/>
    <property type="project" value="InterPro"/>
</dbReference>
<dbReference type="Pfam" id="PF16818">
    <property type="entry name" value="SLM4"/>
    <property type="match status" value="1"/>
</dbReference>
<dbReference type="HOGENOM" id="CLU_104687_0_0_1"/>
<reference evidence="1 2" key="1">
    <citation type="journal article" date="2004" name="Nature">
        <title>Genome evolution in yeasts.</title>
        <authorList>
            <consortium name="Genolevures"/>
            <person name="Dujon B."/>
            <person name="Sherman D."/>
            <person name="Fischer G."/>
            <person name="Durrens P."/>
            <person name="Casaregola S."/>
            <person name="Lafontaine I."/>
            <person name="de Montigny J."/>
            <person name="Marck C."/>
            <person name="Neuveglise C."/>
            <person name="Talla E."/>
            <person name="Goffard N."/>
            <person name="Frangeul L."/>
            <person name="Aigle M."/>
            <person name="Anthouard V."/>
            <person name="Babour A."/>
            <person name="Barbe V."/>
            <person name="Barnay S."/>
            <person name="Blanchin S."/>
            <person name="Beckerich J.M."/>
            <person name="Beyne E."/>
            <person name="Bleykasten C."/>
            <person name="Boisrame A."/>
            <person name="Boyer J."/>
            <person name="Cattolico L."/>
            <person name="Confanioleri F."/>
            <person name="de Daruvar A."/>
            <person name="Despons L."/>
            <person name="Fabre E."/>
            <person name="Fairhead C."/>
            <person name="Ferry-Dumazet H."/>
            <person name="Groppi A."/>
            <person name="Hantraye F."/>
            <person name="Hennequin C."/>
            <person name="Jauniaux N."/>
            <person name="Joyet P."/>
            <person name="Kachouri R."/>
            <person name="Kerrest A."/>
            <person name="Koszul R."/>
            <person name="Lemaire M."/>
            <person name="Lesur I."/>
            <person name="Ma L."/>
            <person name="Muller H."/>
            <person name="Nicaud J.M."/>
            <person name="Nikolski M."/>
            <person name="Oztas S."/>
            <person name="Ozier-Kalogeropoulos O."/>
            <person name="Pellenz S."/>
            <person name="Potier S."/>
            <person name="Richard G.F."/>
            <person name="Straub M.L."/>
            <person name="Suleau A."/>
            <person name="Swennene D."/>
            <person name="Tekaia F."/>
            <person name="Wesolowski-Louvel M."/>
            <person name="Westhof E."/>
            <person name="Wirth B."/>
            <person name="Zeniou-Meyer M."/>
            <person name="Zivanovic I."/>
            <person name="Bolotin-Fukuhara M."/>
            <person name="Thierry A."/>
            <person name="Bouchier C."/>
            <person name="Caudron B."/>
            <person name="Scarpelli C."/>
            <person name="Gaillardin C."/>
            <person name="Weissenbach J."/>
            <person name="Wincker P."/>
            <person name="Souciet J.L."/>
        </authorList>
    </citation>
    <scope>NUCLEOTIDE SEQUENCE [LARGE SCALE GENOMIC DNA]</scope>
    <source>
        <strain evidence="2">ATCC 8585 / CBS 2359 / DSM 70799 / NBRC 1267 / NRRL Y-1140 / WM37</strain>
    </source>
</reference>
<dbReference type="KEGG" id="kla:KLLA0_F11638g"/>
<evidence type="ECO:0000313" key="2">
    <source>
        <dbReference type="Proteomes" id="UP000000598"/>
    </source>
</evidence>
<dbReference type="eggNOG" id="ENOG502S129">
    <property type="taxonomic scope" value="Eukaryota"/>
</dbReference>
<dbReference type="AlphaFoldDB" id="Q6CKD1"/>
<dbReference type="GO" id="GO:0071986">
    <property type="term" value="C:Ragulator complex"/>
    <property type="evidence" value="ECO:0007669"/>
    <property type="project" value="InterPro"/>
</dbReference>
<sequence>MLLSENIKELLQETIKPVQLLEGSTPPQYTSMIITSKGSILWYVNGTTPESYNSSLTNLKMMALLIKDKWCEDQDLTATDTIHHFELEDLHIALARIPDSELLLVLIAGNEFPNGLLGLKLKYALPAFHDLKGYKLSS</sequence>
<evidence type="ECO:0000313" key="1">
    <source>
        <dbReference type="EMBL" id="CAG98316.1"/>
    </source>
</evidence>
<dbReference type="EMBL" id="CR382126">
    <property type="protein sequence ID" value="CAG98316.1"/>
    <property type="molecule type" value="Genomic_DNA"/>
</dbReference>
<dbReference type="Proteomes" id="UP000000598">
    <property type="component" value="Chromosome F"/>
</dbReference>
<protein>
    <submittedName>
        <fullName evidence="1">KLLA0F11638p</fullName>
    </submittedName>
</protein>
<gene>
    <name evidence="1" type="ORF">KLLA0_F11638g</name>
</gene>
<dbReference type="InParanoid" id="Q6CKD1"/>
<dbReference type="InterPro" id="IPR020233">
    <property type="entry name" value="Slm4"/>
</dbReference>
<organism evidence="1 2">
    <name type="scientific">Kluyveromyces lactis (strain ATCC 8585 / CBS 2359 / DSM 70799 / NBRC 1267 / NRRL Y-1140 / WM37)</name>
    <name type="common">Yeast</name>
    <name type="synonym">Candida sphaerica</name>
    <dbReference type="NCBI Taxonomy" id="284590"/>
    <lineage>
        <taxon>Eukaryota</taxon>
        <taxon>Fungi</taxon>
        <taxon>Dikarya</taxon>
        <taxon>Ascomycota</taxon>
        <taxon>Saccharomycotina</taxon>
        <taxon>Saccharomycetes</taxon>
        <taxon>Saccharomycetales</taxon>
        <taxon>Saccharomycetaceae</taxon>
        <taxon>Kluyveromyces</taxon>
    </lineage>
</organism>
<dbReference type="PaxDb" id="284590-Q6CKD1"/>